<evidence type="ECO:0000256" key="13">
    <source>
        <dbReference type="SAM" id="MobiDB-lite"/>
    </source>
</evidence>
<feature type="region of interest" description="Disordered" evidence="13">
    <location>
        <begin position="268"/>
        <end position="288"/>
    </location>
</feature>
<dbReference type="PROSITE" id="PS00107">
    <property type="entry name" value="PROTEIN_KINASE_ATP"/>
    <property type="match status" value="1"/>
</dbReference>
<dbReference type="Pfam" id="PF00069">
    <property type="entry name" value="Pkinase"/>
    <property type="match status" value="1"/>
</dbReference>
<dbReference type="InterPro" id="IPR050236">
    <property type="entry name" value="Ser_Thr_kinase_AGC"/>
</dbReference>
<evidence type="ECO:0000313" key="16">
    <source>
        <dbReference type="RefSeq" id="XP_022298150.1"/>
    </source>
</evidence>
<evidence type="ECO:0000256" key="1">
    <source>
        <dbReference type="ARBA" id="ARBA00009903"/>
    </source>
</evidence>
<evidence type="ECO:0000256" key="12">
    <source>
        <dbReference type="RuleBase" id="RU000304"/>
    </source>
</evidence>
<dbReference type="KEGG" id="cvn:111107301"/>
<dbReference type="AlphaFoldDB" id="A0A8B8B404"/>
<comment type="catalytic activity">
    <reaction evidence="10">
        <text>L-seryl-[protein] + ATP = O-phospho-L-seryl-[protein] + ADP + H(+)</text>
        <dbReference type="Rhea" id="RHEA:17989"/>
        <dbReference type="Rhea" id="RHEA-COMP:9863"/>
        <dbReference type="Rhea" id="RHEA-COMP:11604"/>
        <dbReference type="ChEBI" id="CHEBI:15378"/>
        <dbReference type="ChEBI" id="CHEBI:29999"/>
        <dbReference type="ChEBI" id="CHEBI:30616"/>
        <dbReference type="ChEBI" id="CHEBI:83421"/>
        <dbReference type="ChEBI" id="CHEBI:456216"/>
        <dbReference type="EC" id="2.7.11.1"/>
    </reaction>
</comment>
<dbReference type="EC" id="2.7.11.1" evidence="2"/>
<protein>
    <recommendedName>
        <fullName evidence="2">non-specific serine/threonine protein kinase</fullName>
        <ecNumber evidence="2">2.7.11.1</ecNumber>
    </recommendedName>
</protein>
<dbReference type="SUPFAM" id="SSF56112">
    <property type="entry name" value="Protein kinase-like (PK-like)"/>
    <property type="match status" value="1"/>
</dbReference>
<dbReference type="RefSeq" id="XP_022298150.1">
    <property type="nucleotide sequence ID" value="XM_022442442.1"/>
</dbReference>
<evidence type="ECO:0000256" key="9">
    <source>
        <dbReference type="ARBA" id="ARBA00047899"/>
    </source>
</evidence>
<name>A0A8B8B404_CRAVI</name>
<evidence type="ECO:0000313" key="15">
    <source>
        <dbReference type="Proteomes" id="UP000694844"/>
    </source>
</evidence>
<dbReference type="PANTHER" id="PTHR24356">
    <property type="entry name" value="SERINE/THREONINE-PROTEIN KINASE"/>
    <property type="match status" value="1"/>
</dbReference>
<evidence type="ECO:0000256" key="5">
    <source>
        <dbReference type="ARBA" id="ARBA00022679"/>
    </source>
</evidence>
<keyword evidence="3 12" id="KW-0723">Serine/threonine-protein kinase</keyword>
<dbReference type="GO" id="GO:0035556">
    <property type="term" value="P:intracellular signal transduction"/>
    <property type="evidence" value="ECO:0007669"/>
    <property type="project" value="TreeGrafter"/>
</dbReference>
<dbReference type="InterPro" id="IPR000719">
    <property type="entry name" value="Prot_kinase_dom"/>
</dbReference>
<reference evidence="15" key="1">
    <citation type="submission" date="2024-06" db="UniProtKB">
        <authorList>
            <consortium name="RefSeq"/>
        </authorList>
    </citation>
    <scope>NUCLEOTIDE SEQUENCE [LARGE SCALE GENOMIC DNA]</scope>
</reference>
<evidence type="ECO:0000256" key="10">
    <source>
        <dbReference type="ARBA" id="ARBA00048679"/>
    </source>
</evidence>
<dbReference type="GeneID" id="111107301"/>
<dbReference type="CDD" id="cd21780">
    <property type="entry name" value="MobB_Trc-like"/>
    <property type="match status" value="1"/>
</dbReference>
<sequence>MGNNVSRRSKMATVGEQNPIVSNHTRDKATKAKVTLENYYSNLVSQHEERENRYRLLEQSMTTDGLSEEQKLERRQQHATKETEFLRLKRSRLGVEDFEPIKAIGRGAFGEVRLVQKKDTGHVYAMKILRKADMVEKDQIAHVRAERDILVEADHQWVVKMYYSFQDQQNLYLIMEFLPGGDMMTLLMKKDTLTEEQTQFYISETVLAIDSIHKLGFIHRDIKPDNLLLDAKGHIKLSDFGLCTGLKKSHRTDYYKDLKNAKAGDFSKYETSHGETSSELKLESDQSY</sequence>
<evidence type="ECO:0000256" key="7">
    <source>
        <dbReference type="ARBA" id="ARBA00022777"/>
    </source>
</evidence>
<dbReference type="InterPro" id="IPR011009">
    <property type="entry name" value="Kinase-like_dom_sf"/>
</dbReference>
<comment type="catalytic activity">
    <reaction evidence="9">
        <text>L-threonyl-[protein] + ATP = O-phospho-L-threonyl-[protein] + ADP + H(+)</text>
        <dbReference type="Rhea" id="RHEA:46608"/>
        <dbReference type="Rhea" id="RHEA-COMP:11060"/>
        <dbReference type="Rhea" id="RHEA-COMP:11605"/>
        <dbReference type="ChEBI" id="CHEBI:15378"/>
        <dbReference type="ChEBI" id="CHEBI:30013"/>
        <dbReference type="ChEBI" id="CHEBI:30616"/>
        <dbReference type="ChEBI" id="CHEBI:61977"/>
        <dbReference type="ChEBI" id="CHEBI:456216"/>
        <dbReference type="EC" id="2.7.11.1"/>
    </reaction>
</comment>
<evidence type="ECO:0000256" key="2">
    <source>
        <dbReference type="ARBA" id="ARBA00012513"/>
    </source>
</evidence>
<keyword evidence="5" id="KW-0808">Transferase</keyword>
<evidence type="ECO:0000256" key="3">
    <source>
        <dbReference type="ARBA" id="ARBA00022527"/>
    </source>
</evidence>
<dbReference type="FunFam" id="1.10.510.10:FF:000086">
    <property type="entry name" value="Non-specific serine/threonine protein kinase"/>
    <property type="match status" value="1"/>
</dbReference>
<evidence type="ECO:0000256" key="8">
    <source>
        <dbReference type="ARBA" id="ARBA00022840"/>
    </source>
</evidence>
<evidence type="ECO:0000256" key="11">
    <source>
        <dbReference type="PROSITE-ProRule" id="PRU10141"/>
    </source>
</evidence>
<keyword evidence="4" id="KW-0597">Phosphoprotein</keyword>
<proteinExistence type="inferred from homology"/>
<evidence type="ECO:0000259" key="14">
    <source>
        <dbReference type="PROSITE" id="PS50011"/>
    </source>
</evidence>
<dbReference type="InterPro" id="IPR008271">
    <property type="entry name" value="Ser/Thr_kinase_AS"/>
</dbReference>
<organism evidence="15 16">
    <name type="scientific">Crassostrea virginica</name>
    <name type="common">Eastern oyster</name>
    <dbReference type="NCBI Taxonomy" id="6565"/>
    <lineage>
        <taxon>Eukaryota</taxon>
        <taxon>Metazoa</taxon>
        <taxon>Spiralia</taxon>
        <taxon>Lophotrochozoa</taxon>
        <taxon>Mollusca</taxon>
        <taxon>Bivalvia</taxon>
        <taxon>Autobranchia</taxon>
        <taxon>Pteriomorphia</taxon>
        <taxon>Ostreida</taxon>
        <taxon>Ostreoidea</taxon>
        <taxon>Ostreidae</taxon>
        <taxon>Crassostrea</taxon>
    </lineage>
</organism>
<dbReference type="SMART" id="SM00220">
    <property type="entry name" value="S_TKc"/>
    <property type="match status" value="1"/>
</dbReference>
<dbReference type="Gene3D" id="1.10.510.10">
    <property type="entry name" value="Transferase(Phosphotransferase) domain 1"/>
    <property type="match status" value="1"/>
</dbReference>
<keyword evidence="7" id="KW-0418">Kinase</keyword>
<dbReference type="GO" id="GO:0005524">
    <property type="term" value="F:ATP binding"/>
    <property type="evidence" value="ECO:0007669"/>
    <property type="project" value="UniProtKB-UniRule"/>
</dbReference>
<dbReference type="FunFam" id="3.30.200.20:FF:000393">
    <property type="entry name" value="Non-specific serine/threonine protein kinase"/>
    <property type="match status" value="1"/>
</dbReference>
<evidence type="ECO:0000256" key="6">
    <source>
        <dbReference type="ARBA" id="ARBA00022741"/>
    </source>
</evidence>
<feature type="region of interest" description="Disordered" evidence="13">
    <location>
        <begin position="1"/>
        <end position="28"/>
    </location>
</feature>
<keyword evidence="8 11" id="KW-0067">ATP-binding</keyword>
<keyword evidence="6 11" id="KW-0547">Nucleotide-binding</keyword>
<evidence type="ECO:0000256" key="4">
    <source>
        <dbReference type="ARBA" id="ARBA00022553"/>
    </source>
</evidence>
<dbReference type="Gene3D" id="3.30.200.20">
    <property type="entry name" value="Phosphorylase Kinase, domain 1"/>
    <property type="match status" value="1"/>
</dbReference>
<dbReference type="GO" id="GO:0004674">
    <property type="term" value="F:protein serine/threonine kinase activity"/>
    <property type="evidence" value="ECO:0007669"/>
    <property type="project" value="UniProtKB-KW"/>
</dbReference>
<keyword evidence="15" id="KW-1185">Reference proteome</keyword>
<feature type="domain" description="Protein kinase" evidence="14">
    <location>
        <begin position="98"/>
        <end position="288"/>
    </location>
</feature>
<dbReference type="OrthoDB" id="3638488at2759"/>
<accession>A0A8B8B404</accession>
<dbReference type="Proteomes" id="UP000694844">
    <property type="component" value="Chromosome 1"/>
</dbReference>
<feature type="binding site" evidence="11">
    <location>
        <position position="127"/>
    </location>
    <ligand>
        <name>ATP</name>
        <dbReference type="ChEBI" id="CHEBI:30616"/>
    </ligand>
</feature>
<dbReference type="PANTHER" id="PTHR24356:SF184">
    <property type="entry name" value="SERINE_THREONINE-PROTEIN KINASE TRICORNERED"/>
    <property type="match status" value="1"/>
</dbReference>
<comment type="similarity">
    <text evidence="1">Belongs to the protein kinase superfamily. AGC Ser/Thr protein kinase family.</text>
</comment>
<reference evidence="16" key="2">
    <citation type="submission" date="2025-08" db="UniProtKB">
        <authorList>
            <consortium name="RefSeq"/>
        </authorList>
    </citation>
    <scope>IDENTIFICATION</scope>
    <source>
        <tissue evidence="16">Whole sample</tissue>
    </source>
</reference>
<gene>
    <name evidence="16" type="primary">LOC111107301</name>
</gene>
<dbReference type="PROSITE" id="PS50011">
    <property type="entry name" value="PROTEIN_KINASE_DOM"/>
    <property type="match status" value="1"/>
</dbReference>
<dbReference type="InterPro" id="IPR017441">
    <property type="entry name" value="Protein_kinase_ATP_BS"/>
</dbReference>
<dbReference type="PROSITE" id="PS00108">
    <property type="entry name" value="PROTEIN_KINASE_ST"/>
    <property type="match status" value="1"/>
</dbReference>